<dbReference type="NCBIfam" id="TIGR01696">
    <property type="entry name" value="deoB"/>
    <property type="match status" value="1"/>
</dbReference>
<comment type="caution">
    <text evidence="7">The sequence shown here is derived from an EMBL/GenBank/DDBJ whole genome shotgun (WGS) entry which is preliminary data.</text>
</comment>
<feature type="binding site" evidence="4">
    <location>
        <position position="318"/>
    </location>
    <ligand>
        <name>Mn(2+)</name>
        <dbReference type="ChEBI" id="CHEBI:29035"/>
        <label>2</label>
    </ligand>
</feature>
<evidence type="ECO:0000256" key="5">
    <source>
        <dbReference type="NCBIfam" id="TIGR01696"/>
    </source>
</evidence>
<accession>A0ABQ6E391</accession>
<dbReference type="Gene3D" id="3.30.70.1250">
    <property type="entry name" value="Phosphopentomutase"/>
    <property type="match status" value="1"/>
</dbReference>
<sequence length="415" mass="44738">MKRTVILLLDSFGIGGAADAHTFKGTNVDGSVFDDTGSNTLGHIAKACFEGQAEDGRSGPLNIPNLNKIGFGQACFESSGLYPAGLDQTVLPTGAYGYAKELSTGKDTSSGHWEIAGVPVLFDWGYFSDKQNSFPQSLLDELVERAGLPGYLGNCHSSGTVILEVLGEEHLKTGKPIFYTSADSVFQIACHEESFGLERLYELCELARELVNEYNIGRVIARPFLGTESANFTRSVNRHDYSVTPPSATLLDKMKASGGEVVSIGKIADIFAEQGITKATKAFGVDGLFDASLDELKQAKDQTIIFTNFVNFDADFGHRRNISGYASALEYFDTRLPEMLELLGEDDLLVLTADHGCDPTWPGTDHTREHIPAIFYGAKVNAGSVGLLDTFAGIGQSIADFHGLPALDYGTSIFK</sequence>
<feature type="binding site" evidence="4">
    <location>
        <position position="355"/>
    </location>
    <ligand>
        <name>Mn(2+)</name>
        <dbReference type="ChEBI" id="CHEBI:29035"/>
        <label>1</label>
    </ligand>
</feature>
<keyword evidence="4" id="KW-0413">Isomerase</keyword>
<dbReference type="CDD" id="cd16009">
    <property type="entry name" value="PPM"/>
    <property type="match status" value="1"/>
</dbReference>
<evidence type="ECO:0000313" key="8">
    <source>
        <dbReference type="Proteomes" id="UP001157353"/>
    </source>
</evidence>
<comment type="subcellular location">
    <subcellularLocation>
        <location evidence="4">Cytoplasm</location>
    </subcellularLocation>
</comment>
<evidence type="ECO:0000256" key="1">
    <source>
        <dbReference type="ARBA" id="ARBA00010373"/>
    </source>
</evidence>
<comment type="function">
    <text evidence="4">Isomerase that catalyzes the conversion of deoxy-ribose 1-phosphate (dRib-1-P) and ribose 1-phosphate (Rib-1-P) to deoxy-ribose 5-phosphate (dRib-5-P) and ribose 5-phosphate (Rib-5-P), respectively.</text>
</comment>
<keyword evidence="2 4" id="KW-0479">Metal-binding</keyword>
<evidence type="ECO:0000256" key="3">
    <source>
        <dbReference type="ARBA" id="ARBA00023211"/>
    </source>
</evidence>
<name>A0ABQ6E391_9GAMM</name>
<dbReference type="InterPro" id="IPR017850">
    <property type="entry name" value="Alkaline_phosphatase_core_sf"/>
</dbReference>
<keyword evidence="3 4" id="KW-0464">Manganese</keyword>
<feature type="binding site" evidence="4">
    <location>
        <position position="10"/>
    </location>
    <ligand>
        <name>Mn(2+)</name>
        <dbReference type="ChEBI" id="CHEBI:29035"/>
        <label>1</label>
    </ligand>
</feature>
<feature type="binding site" evidence="4">
    <location>
        <position position="366"/>
    </location>
    <ligand>
        <name>Mn(2+)</name>
        <dbReference type="ChEBI" id="CHEBI:29035"/>
        <label>2</label>
    </ligand>
</feature>
<organism evidence="7 8">
    <name type="scientific">Psychromonas marina</name>
    <dbReference type="NCBI Taxonomy" id="88364"/>
    <lineage>
        <taxon>Bacteria</taxon>
        <taxon>Pseudomonadati</taxon>
        <taxon>Pseudomonadota</taxon>
        <taxon>Gammaproteobacteria</taxon>
        <taxon>Alteromonadales</taxon>
        <taxon>Psychromonadaceae</taxon>
        <taxon>Psychromonas</taxon>
    </lineage>
</organism>
<dbReference type="EMBL" id="BSPQ01000015">
    <property type="protein sequence ID" value="GLS91780.1"/>
    <property type="molecule type" value="Genomic_DNA"/>
</dbReference>
<comment type="similarity">
    <text evidence="1 4">Belongs to the phosphopentomutase family.</text>
</comment>
<evidence type="ECO:0000256" key="4">
    <source>
        <dbReference type="HAMAP-Rule" id="MF_00740"/>
    </source>
</evidence>
<keyword evidence="8" id="KW-1185">Reference proteome</keyword>
<dbReference type="RefSeq" id="WP_284204892.1">
    <property type="nucleotide sequence ID" value="NZ_BSPQ01000015.1"/>
</dbReference>
<proteinExistence type="inferred from homology"/>
<feature type="binding site" evidence="4">
    <location>
        <position position="354"/>
    </location>
    <ligand>
        <name>Mn(2+)</name>
        <dbReference type="ChEBI" id="CHEBI:29035"/>
        <label>1</label>
    </ligand>
</feature>
<comment type="cofactor">
    <cofactor evidence="4">
        <name>Mn(2+)</name>
        <dbReference type="ChEBI" id="CHEBI:29035"/>
    </cofactor>
    <text evidence="4">Binds 2 manganese ions.</text>
</comment>
<dbReference type="PANTHER" id="PTHR21110">
    <property type="entry name" value="PHOSPHOPENTOMUTASE"/>
    <property type="match status" value="1"/>
</dbReference>
<gene>
    <name evidence="7" type="primary">deoB_1</name>
    <name evidence="4" type="synonym">deoB</name>
    <name evidence="7" type="ORF">GCM10007916_28500</name>
</gene>
<dbReference type="Gene3D" id="3.40.720.10">
    <property type="entry name" value="Alkaline Phosphatase, subunit A"/>
    <property type="match status" value="1"/>
</dbReference>
<dbReference type="PANTHER" id="PTHR21110:SF0">
    <property type="entry name" value="PHOSPHOPENTOMUTASE"/>
    <property type="match status" value="1"/>
</dbReference>
<comment type="pathway">
    <text evidence="4">Carbohydrate degradation; 2-deoxy-D-ribose 1-phosphate degradation; D-glyceraldehyde 3-phosphate and acetaldehyde from 2-deoxy-alpha-D-ribose 1-phosphate: step 1/2.</text>
</comment>
<dbReference type="HAMAP" id="MF_00740">
    <property type="entry name" value="Phosphopentomut"/>
    <property type="match status" value="1"/>
</dbReference>
<evidence type="ECO:0000259" key="6">
    <source>
        <dbReference type="Pfam" id="PF01676"/>
    </source>
</evidence>
<feature type="binding site" evidence="4">
    <location>
        <position position="313"/>
    </location>
    <ligand>
        <name>Mn(2+)</name>
        <dbReference type="ChEBI" id="CHEBI:29035"/>
        <label>2</label>
    </ligand>
</feature>
<evidence type="ECO:0000313" key="7">
    <source>
        <dbReference type="EMBL" id="GLS91780.1"/>
    </source>
</evidence>
<reference evidence="8" key="1">
    <citation type="journal article" date="2019" name="Int. J. Syst. Evol. Microbiol.">
        <title>The Global Catalogue of Microorganisms (GCM) 10K type strain sequencing project: providing services to taxonomists for standard genome sequencing and annotation.</title>
        <authorList>
            <consortium name="The Broad Institute Genomics Platform"/>
            <consortium name="The Broad Institute Genome Sequencing Center for Infectious Disease"/>
            <person name="Wu L."/>
            <person name="Ma J."/>
        </authorList>
    </citation>
    <scope>NUCLEOTIDE SEQUENCE [LARGE SCALE GENOMIC DNA]</scope>
    <source>
        <strain evidence="8">NBRC 103166</strain>
    </source>
</reference>
<dbReference type="SUPFAM" id="SSF53649">
    <property type="entry name" value="Alkaline phosphatase-like"/>
    <property type="match status" value="1"/>
</dbReference>
<dbReference type="SUPFAM" id="SSF143856">
    <property type="entry name" value="DeoB insert domain-like"/>
    <property type="match status" value="1"/>
</dbReference>
<dbReference type="InterPro" id="IPR006124">
    <property type="entry name" value="Metalloenzyme"/>
</dbReference>
<dbReference type="EC" id="5.4.2.7" evidence="4 5"/>
<comment type="catalytic activity">
    <reaction evidence="4">
        <text>alpha-D-ribose 1-phosphate = D-ribose 5-phosphate</text>
        <dbReference type="Rhea" id="RHEA:18793"/>
        <dbReference type="ChEBI" id="CHEBI:57720"/>
        <dbReference type="ChEBI" id="CHEBI:78346"/>
        <dbReference type="EC" id="5.4.2.7"/>
    </reaction>
</comment>
<evidence type="ECO:0000256" key="2">
    <source>
        <dbReference type="ARBA" id="ARBA00022723"/>
    </source>
</evidence>
<dbReference type="Proteomes" id="UP001157353">
    <property type="component" value="Unassembled WGS sequence"/>
</dbReference>
<protein>
    <recommendedName>
        <fullName evidence="4 5">Phosphopentomutase</fullName>
        <ecNumber evidence="4 5">5.4.2.7</ecNumber>
    </recommendedName>
    <alternativeName>
        <fullName evidence="4">Phosphodeoxyribomutase</fullName>
    </alternativeName>
</protein>
<keyword evidence="4" id="KW-0963">Cytoplasm</keyword>
<feature type="domain" description="Metalloenzyme" evidence="6">
    <location>
        <begin position="2"/>
        <end position="405"/>
    </location>
</feature>
<comment type="catalytic activity">
    <reaction evidence="4">
        <text>2-deoxy-alpha-D-ribose 1-phosphate = 2-deoxy-D-ribose 5-phosphate</text>
        <dbReference type="Rhea" id="RHEA:27658"/>
        <dbReference type="ChEBI" id="CHEBI:57259"/>
        <dbReference type="ChEBI" id="CHEBI:62877"/>
        <dbReference type="EC" id="5.4.2.7"/>
    </reaction>
</comment>
<dbReference type="Pfam" id="PF01676">
    <property type="entry name" value="Metalloenzyme"/>
    <property type="match status" value="1"/>
</dbReference>
<dbReference type="PIRSF" id="PIRSF001491">
    <property type="entry name" value="Ppentomutase"/>
    <property type="match status" value="1"/>
</dbReference>
<dbReference type="NCBIfam" id="NF003766">
    <property type="entry name" value="PRK05362.1"/>
    <property type="match status" value="1"/>
</dbReference>
<dbReference type="InterPro" id="IPR024052">
    <property type="entry name" value="Phosphopentomutase_DeoB_cap_sf"/>
</dbReference>
<dbReference type="InterPro" id="IPR010045">
    <property type="entry name" value="DeoB"/>
</dbReference>